<name>K1USN0_9ZZZZ</name>
<comment type="caution">
    <text evidence="1">The sequence shown here is derived from an EMBL/GenBank/DDBJ whole genome shotgun (WGS) entry which is preliminary data.</text>
</comment>
<evidence type="ECO:0000313" key="1">
    <source>
        <dbReference type="EMBL" id="EKC74521.1"/>
    </source>
</evidence>
<dbReference type="EMBL" id="AJWY01003706">
    <property type="protein sequence ID" value="EKC74521.1"/>
    <property type="molecule type" value="Genomic_DNA"/>
</dbReference>
<accession>K1USN0</accession>
<feature type="non-terminal residue" evidence="1">
    <location>
        <position position="1"/>
    </location>
</feature>
<proteinExistence type="predicted"/>
<dbReference type="InterPro" id="IPR025648">
    <property type="entry name" value="DUF4358"/>
</dbReference>
<evidence type="ECO:0008006" key="2">
    <source>
        <dbReference type="Google" id="ProtNLM"/>
    </source>
</evidence>
<reference evidence="1" key="1">
    <citation type="journal article" date="2013" name="Environ. Microbiol.">
        <title>Microbiota from the distal guts of lean and obese adolescents exhibit partial functional redundancy besides clear differences in community structure.</title>
        <authorList>
            <person name="Ferrer M."/>
            <person name="Ruiz A."/>
            <person name="Lanza F."/>
            <person name="Haange S.B."/>
            <person name="Oberbach A."/>
            <person name="Till H."/>
            <person name="Bargiela R."/>
            <person name="Campoy C."/>
            <person name="Segura M.T."/>
            <person name="Richter M."/>
            <person name="von Bergen M."/>
            <person name="Seifert J."/>
            <person name="Suarez A."/>
        </authorList>
    </citation>
    <scope>NUCLEOTIDE SEQUENCE</scope>
</reference>
<dbReference type="Pfam" id="PF14270">
    <property type="entry name" value="DUF4358"/>
    <property type="match status" value="1"/>
</dbReference>
<gene>
    <name evidence="1" type="ORF">LEA_05684</name>
</gene>
<sequence>SPHVISASSAEQIAERIISETSLAGIVKLQNEQVGNYYGVPVAIIENSAVYKSSSALSADEIAVFRVSSEAEKKIAASAVDGRLSDCRSSYSTLSSDENRKIDNCLVEVSGDYVIMVICGDPGKASEAISEFYK</sequence>
<dbReference type="AlphaFoldDB" id="K1USN0"/>
<organism evidence="1">
    <name type="scientific">human gut metagenome</name>
    <dbReference type="NCBI Taxonomy" id="408170"/>
    <lineage>
        <taxon>unclassified sequences</taxon>
        <taxon>metagenomes</taxon>
        <taxon>organismal metagenomes</taxon>
    </lineage>
</organism>
<protein>
    <recommendedName>
        <fullName evidence="2">DUF4358 domain-containing protein</fullName>
    </recommendedName>
</protein>